<evidence type="ECO:0000313" key="10">
    <source>
        <dbReference type="Proteomes" id="UP000886998"/>
    </source>
</evidence>
<accession>A0A8X6XAK2</accession>
<keyword evidence="3" id="KW-0479">Metal-binding</keyword>
<keyword evidence="4" id="KW-0408">Iron</keyword>
<evidence type="ECO:0000259" key="8">
    <source>
        <dbReference type="SMART" id="SM00704"/>
    </source>
</evidence>
<evidence type="ECO:0000256" key="3">
    <source>
        <dbReference type="ARBA" id="ARBA00022723"/>
    </source>
</evidence>
<dbReference type="Proteomes" id="UP000886998">
    <property type="component" value="Unassembled WGS sequence"/>
</dbReference>
<dbReference type="GO" id="GO:0005741">
    <property type="term" value="C:mitochondrial outer membrane"/>
    <property type="evidence" value="ECO:0007669"/>
    <property type="project" value="TreeGrafter"/>
</dbReference>
<feature type="transmembrane region" description="Helical" evidence="7">
    <location>
        <begin position="29"/>
        <end position="50"/>
    </location>
</feature>
<evidence type="ECO:0000256" key="4">
    <source>
        <dbReference type="ARBA" id="ARBA00023004"/>
    </source>
</evidence>
<evidence type="ECO:0000313" key="9">
    <source>
        <dbReference type="EMBL" id="GFY49197.1"/>
    </source>
</evidence>
<evidence type="ECO:0000256" key="7">
    <source>
        <dbReference type="SAM" id="Phobius"/>
    </source>
</evidence>
<keyword evidence="7" id="KW-1133">Transmembrane helix</keyword>
<dbReference type="GO" id="GO:0010506">
    <property type="term" value="P:regulation of autophagy"/>
    <property type="evidence" value="ECO:0007669"/>
    <property type="project" value="InterPro"/>
</dbReference>
<proteinExistence type="inferred from homology"/>
<dbReference type="GO" id="GO:0046872">
    <property type="term" value="F:metal ion binding"/>
    <property type="evidence" value="ECO:0007669"/>
    <property type="project" value="UniProtKB-KW"/>
</dbReference>
<keyword evidence="5" id="KW-0411">Iron-sulfur</keyword>
<dbReference type="AlphaFoldDB" id="A0A8X6XAK2"/>
<dbReference type="PANTHER" id="PTHR13680">
    <property type="entry name" value="CDGSH IRON-SULFUR DOMAIN-CONTAINING PROTEIN 1"/>
    <property type="match status" value="1"/>
</dbReference>
<feature type="domain" description="Iron-binding zinc finger CDGSH type" evidence="8">
    <location>
        <begin position="66"/>
        <end position="104"/>
    </location>
</feature>
<evidence type="ECO:0000256" key="1">
    <source>
        <dbReference type="ARBA" id="ARBA00008624"/>
    </source>
</evidence>
<dbReference type="Pfam" id="PF09360">
    <property type="entry name" value="zf-CDGSH"/>
    <property type="match status" value="1"/>
</dbReference>
<protein>
    <submittedName>
        <fullName evidence="9">CDGSH iron-sulfur domain-containing protein 1</fullName>
    </submittedName>
</protein>
<dbReference type="InterPro" id="IPR045131">
    <property type="entry name" value="CISD1/2"/>
</dbReference>
<reference evidence="9" key="1">
    <citation type="submission" date="2020-08" db="EMBL/GenBank/DDBJ databases">
        <title>Multicomponent nature underlies the extraordinary mechanical properties of spider dragline silk.</title>
        <authorList>
            <person name="Kono N."/>
            <person name="Nakamura H."/>
            <person name="Mori M."/>
            <person name="Yoshida Y."/>
            <person name="Ohtoshi R."/>
            <person name="Malay A.D."/>
            <person name="Moran D.A.P."/>
            <person name="Tomita M."/>
            <person name="Numata K."/>
            <person name="Arakawa K."/>
        </authorList>
    </citation>
    <scope>NUCLEOTIDE SEQUENCE</scope>
</reference>
<comment type="caution">
    <text evidence="9">The sequence shown here is derived from an EMBL/GenBank/DDBJ whole genome shotgun (WGS) entry which is preliminary data.</text>
</comment>
<dbReference type="GO" id="GO:0051537">
    <property type="term" value="F:2 iron, 2 sulfur cluster binding"/>
    <property type="evidence" value="ECO:0007669"/>
    <property type="project" value="UniProtKB-KW"/>
</dbReference>
<sequence>MKLLYLALLSKYEYTSRLRSTQLPTPTQILPWALSATAIAYALYSTFVLAKKKGRCNSKVQLDTDKVVHSVDIEDIGKKAVFCRCWKSTKFPYCDGSHNKHNECTGDNVGPLIIKQKEA</sequence>
<gene>
    <name evidence="9" type="primary">CISD1</name>
    <name evidence="9" type="ORF">TNIN_341721</name>
</gene>
<dbReference type="PANTHER" id="PTHR13680:SF5">
    <property type="entry name" value="CDGSH IRON-SULFUR DOMAIN-CONTAINING PROTEIN 1"/>
    <property type="match status" value="1"/>
</dbReference>
<dbReference type="InterPro" id="IPR018967">
    <property type="entry name" value="FeS-contain_CDGSH-typ"/>
</dbReference>
<evidence type="ECO:0000256" key="5">
    <source>
        <dbReference type="ARBA" id="ARBA00023014"/>
    </source>
</evidence>
<keyword evidence="2" id="KW-0001">2Fe-2S</keyword>
<dbReference type="Gene3D" id="3.40.5.90">
    <property type="entry name" value="CDGSH iron-sulfur domain, mitoNEET-type"/>
    <property type="match status" value="1"/>
</dbReference>
<evidence type="ECO:0000256" key="2">
    <source>
        <dbReference type="ARBA" id="ARBA00022714"/>
    </source>
</evidence>
<dbReference type="FunFam" id="3.40.5.90:FF:000001">
    <property type="entry name" value="CDGSH iron-sulfur domain-containing protein 1"/>
    <property type="match status" value="1"/>
</dbReference>
<dbReference type="SMART" id="SM00704">
    <property type="entry name" value="ZnF_CDGSH"/>
    <property type="match status" value="1"/>
</dbReference>
<comment type="cofactor">
    <cofactor evidence="6">
        <name>[2Fe-2S] cluster</name>
        <dbReference type="ChEBI" id="CHEBI:190135"/>
    </cofactor>
</comment>
<dbReference type="EMBL" id="BMAV01006861">
    <property type="protein sequence ID" value="GFY49197.1"/>
    <property type="molecule type" value="Genomic_DNA"/>
</dbReference>
<keyword evidence="7" id="KW-0472">Membrane</keyword>
<organism evidence="9 10">
    <name type="scientific">Trichonephila inaurata madagascariensis</name>
    <dbReference type="NCBI Taxonomy" id="2747483"/>
    <lineage>
        <taxon>Eukaryota</taxon>
        <taxon>Metazoa</taxon>
        <taxon>Ecdysozoa</taxon>
        <taxon>Arthropoda</taxon>
        <taxon>Chelicerata</taxon>
        <taxon>Arachnida</taxon>
        <taxon>Araneae</taxon>
        <taxon>Araneomorphae</taxon>
        <taxon>Entelegynae</taxon>
        <taxon>Araneoidea</taxon>
        <taxon>Nephilidae</taxon>
        <taxon>Trichonephila</taxon>
        <taxon>Trichonephila inaurata</taxon>
    </lineage>
</organism>
<comment type="similarity">
    <text evidence="1">Belongs to the CISD protein family. CISD2 subfamily.</text>
</comment>
<dbReference type="InterPro" id="IPR042216">
    <property type="entry name" value="MitoNEET_CISD"/>
</dbReference>
<evidence type="ECO:0000256" key="6">
    <source>
        <dbReference type="ARBA" id="ARBA00034078"/>
    </source>
</evidence>
<keyword evidence="7" id="KW-0812">Transmembrane</keyword>
<keyword evidence="10" id="KW-1185">Reference proteome</keyword>
<name>A0A8X6XAK2_9ARAC</name>
<dbReference type="OrthoDB" id="449252at2759"/>